<dbReference type="Gene3D" id="3.40.50.150">
    <property type="entry name" value="Vaccinia Virus protein VP39"/>
    <property type="match status" value="1"/>
</dbReference>
<dbReference type="OrthoDB" id="66144at2759"/>
<evidence type="ECO:0000313" key="2">
    <source>
        <dbReference type="EMBL" id="KAF0770692.1"/>
    </source>
</evidence>
<keyword evidence="3" id="KW-1185">Reference proteome</keyword>
<dbReference type="EMBL" id="VUJU01000396">
    <property type="protein sequence ID" value="KAF0770692.1"/>
    <property type="molecule type" value="Genomic_DNA"/>
</dbReference>
<dbReference type="Pfam" id="PF13847">
    <property type="entry name" value="Methyltransf_31"/>
    <property type="match status" value="1"/>
</dbReference>
<evidence type="ECO:0000313" key="3">
    <source>
        <dbReference type="Proteomes" id="UP000478052"/>
    </source>
</evidence>
<accession>A0A6G0ZIF8</accession>
<dbReference type="GO" id="GO:0008168">
    <property type="term" value="F:methyltransferase activity"/>
    <property type="evidence" value="ECO:0007669"/>
    <property type="project" value="UniProtKB-KW"/>
</dbReference>
<evidence type="ECO:0000259" key="1">
    <source>
        <dbReference type="Pfam" id="PF13847"/>
    </source>
</evidence>
<keyword evidence="2" id="KW-0489">Methyltransferase</keyword>
<feature type="domain" description="Methyltransferase" evidence="1">
    <location>
        <begin position="27"/>
        <end position="78"/>
    </location>
</feature>
<organism evidence="2 3">
    <name type="scientific">Aphis craccivora</name>
    <name type="common">Cowpea aphid</name>
    <dbReference type="NCBI Taxonomy" id="307492"/>
    <lineage>
        <taxon>Eukaryota</taxon>
        <taxon>Metazoa</taxon>
        <taxon>Ecdysozoa</taxon>
        <taxon>Arthropoda</taxon>
        <taxon>Hexapoda</taxon>
        <taxon>Insecta</taxon>
        <taxon>Pterygota</taxon>
        <taxon>Neoptera</taxon>
        <taxon>Paraneoptera</taxon>
        <taxon>Hemiptera</taxon>
        <taxon>Sternorrhyncha</taxon>
        <taxon>Aphidomorpha</taxon>
        <taxon>Aphidoidea</taxon>
        <taxon>Aphididae</taxon>
        <taxon>Aphidini</taxon>
        <taxon>Aphis</taxon>
        <taxon>Aphis</taxon>
    </lineage>
</organism>
<feature type="non-terminal residue" evidence="2">
    <location>
        <position position="84"/>
    </location>
</feature>
<proteinExistence type="predicted"/>
<protein>
    <submittedName>
        <fullName evidence="2">Juvenile hormone acid O-methyltransferase-like</fullName>
    </submittedName>
</protein>
<dbReference type="CDD" id="cd02440">
    <property type="entry name" value="AdoMet_MTases"/>
    <property type="match status" value="1"/>
</dbReference>
<dbReference type="InterPro" id="IPR025714">
    <property type="entry name" value="Methyltranfer_dom"/>
</dbReference>
<keyword evidence="2" id="KW-0808">Transferase</keyword>
<dbReference type="InterPro" id="IPR029063">
    <property type="entry name" value="SAM-dependent_MTases_sf"/>
</dbReference>
<name>A0A6G0ZIF8_APHCR</name>
<dbReference type="SUPFAM" id="SSF53335">
    <property type="entry name" value="S-adenosyl-L-methionine-dependent methyltransferases"/>
    <property type="match status" value="1"/>
</dbReference>
<comment type="caution">
    <text evidence="2">The sequence shown here is derived from an EMBL/GenBank/DDBJ whole genome shotgun (WGS) entry which is preliminary data.</text>
</comment>
<feature type="non-terminal residue" evidence="2">
    <location>
        <position position="1"/>
    </location>
</feature>
<dbReference type="Proteomes" id="UP000478052">
    <property type="component" value="Unassembled WGS sequence"/>
</dbReference>
<reference evidence="2 3" key="1">
    <citation type="submission" date="2019-08" db="EMBL/GenBank/DDBJ databases">
        <title>Whole genome of Aphis craccivora.</title>
        <authorList>
            <person name="Voronova N.V."/>
            <person name="Shulinski R.S."/>
            <person name="Bandarenka Y.V."/>
            <person name="Zhorov D.G."/>
            <person name="Warner D."/>
        </authorList>
    </citation>
    <scope>NUCLEOTIDE SEQUENCE [LARGE SCALE GENOMIC DNA]</scope>
    <source>
        <strain evidence="2">180601</strain>
        <tissue evidence="2">Whole Body</tissue>
    </source>
</reference>
<sequence length="84" mass="9521">LLIRKAYYSAFNLLKCSGQSITYIKNNVLDIGCGPGDVTSDILYPLLKNKINQLVGVDKSIEMIEYAKKTYECSNIKFQNINRI</sequence>
<dbReference type="AlphaFoldDB" id="A0A6G0ZIF8"/>
<gene>
    <name evidence="2" type="ORF">FWK35_00000947</name>
</gene>
<dbReference type="GO" id="GO:0032259">
    <property type="term" value="P:methylation"/>
    <property type="evidence" value="ECO:0007669"/>
    <property type="project" value="UniProtKB-KW"/>
</dbReference>